<dbReference type="PANTHER" id="PTHR33538:SF1">
    <property type="entry name" value="PROTEIN BRAMBLEBERRY"/>
    <property type="match status" value="1"/>
</dbReference>
<dbReference type="PANTHER" id="PTHR33538">
    <property type="entry name" value="PROTEIN GAMETE EXPRESSED 1"/>
    <property type="match status" value="1"/>
</dbReference>
<name>A0ABM1NG78_NICVS</name>
<dbReference type="Proteomes" id="UP000695000">
    <property type="component" value="Unplaced"/>
</dbReference>
<keyword evidence="3" id="KW-0732">Signal</keyword>
<evidence type="ECO:0000256" key="1">
    <source>
        <dbReference type="SAM" id="MobiDB-lite"/>
    </source>
</evidence>
<feature type="signal peptide" evidence="3">
    <location>
        <begin position="1"/>
        <end position="21"/>
    </location>
</feature>
<dbReference type="GeneID" id="108568979"/>
<keyword evidence="2" id="KW-0812">Transmembrane</keyword>
<reference evidence="5" key="1">
    <citation type="submission" date="2025-08" db="UniProtKB">
        <authorList>
            <consortium name="RefSeq"/>
        </authorList>
    </citation>
    <scope>IDENTIFICATION</scope>
    <source>
        <tissue evidence="5">Whole Larva</tissue>
    </source>
</reference>
<gene>
    <name evidence="5" type="primary">LOC108568979</name>
</gene>
<feature type="transmembrane region" description="Helical" evidence="2">
    <location>
        <begin position="401"/>
        <end position="418"/>
    </location>
</feature>
<proteinExistence type="predicted"/>
<evidence type="ECO:0000313" key="4">
    <source>
        <dbReference type="Proteomes" id="UP000695000"/>
    </source>
</evidence>
<keyword evidence="2" id="KW-0472">Membrane</keyword>
<dbReference type="InterPro" id="IPR040346">
    <property type="entry name" value="GEX1/Brambleberry"/>
</dbReference>
<keyword evidence="2" id="KW-1133">Transmembrane helix</keyword>
<organism evidence="4 5">
    <name type="scientific">Nicrophorus vespilloides</name>
    <name type="common">Boreal carrion beetle</name>
    <dbReference type="NCBI Taxonomy" id="110193"/>
    <lineage>
        <taxon>Eukaryota</taxon>
        <taxon>Metazoa</taxon>
        <taxon>Ecdysozoa</taxon>
        <taxon>Arthropoda</taxon>
        <taxon>Hexapoda</taxon>
        <taxon>Insecta</taxon>
        <taxon>Pterygota</taxon>
        <taxon>Neoptera</taxon>
        <taxon>Endopterygota</taxon>
        <taxon>Coleoptera</taxon>
        <taxon>Polyphaga</taxon>
        <taxon>Staphyliniformia</taxon>
        <taxon>Silphidae</taxon>
        <taxon>Nicrophorinae</taxon>
        <taxon>Nicrophorus</taxon>
    </lineage>
</organism>
<dbReference type="RefSeq" id="XP_017785828.1">
    <property type="nucleotide sequence ID" value="XM_017930339.1"/>
</dbReference>
<accession>A0ABM1NG78</accession>
<evidence type="ECO:0000313" key="5">
    <source>
        <dbReference type="RefSeq" id="XP_017785828.1"/>
    </source>
</evidence>
<feature type="transmembrane region" description="Helical" evidence="2">
    <location>
        <begin position="373"/>
        <end position="394"/>
    </location>
</feature>
<evidence type="ECO:0000256" key="2">
    <source>
        <dbReference type="SAM" id="Phobius"/>
    </source>
</evidence>
<keyword evidence="4" id="KW-1185">Reference proteome</keyword>
<evidence type="ECO:0000256" key="3">
    <source>
        <dbReference type="SAM" id="SignalP"/>
    </source>
</evidence>
<feature type="region of interest" description="Disordered" evidence="1">
    <location>
        <begin position="508"/>
        <end position="531"/>
    </location>
</feature>
<sequence>MRFMKTHFVLLIVYIFCDVNGIFLDYVKNIGASLGLPNYSSVEDHETAVEGFDNEIPYEVSLTDEKFIAEAIKLTGVAVSELDSCQHRVILKLHTDCHSLNDEMISKLAVALLNCQSHVENRKTYPCNEEMSLKDCTKNMDQIAWNSYLLMTNRARAVCYSVRQSQFRGLTEHTINRLMSAAKNQLGTLSKIAEDQENIQSIAQNTLQSVTIGQQEMVEQQKNLQKAQFIGQLAIESNINRLSEEKKIIMDSQRELASMTSSMKLRLEEASQQLQSQAVESTDNHKTLMKDLYDIQEKTNNIFKRIDESSQLLIRQSQLAQQQYQATINQLSEVNATVNSLVSLVGGTKQALENRLSWIVNHLGGTDEALDKVYIILWHILFLLTAMIACAFLAARTSTRLVVVIMVPTNLALSMYKSPHASDAVTLTTALTIFIMLQYTFVAIHSIARTRTKTPQLTYRTPEKNAITPKSETKEVNECEYKPSPVRRRFEDIVDNFEKSHLDSKYEDEEDSFDEYASPTPPLSRIGHYNRSRSQTPLFKSTLIASRVNCKANTRLGSACKNTSMPGRDFCHRHQKGDSVIA</sequence>
<feature type="transmembrane region" description="Helical" evidence="2">
    <location>
        <begin position="424"/>
        <end position="444"/>
    </location>
</feature>
<feature type="chain" id="PRO_5047079287" evidence="3">
    <location>
        <begin position="22"/>
        <end position="582"/>
    </location>
</feature>
<protein>
    <submittedName>
        <fullName evidence="5">Protein brambleberry-like</fullName>
    </submittedName>
</protein>